<sequence length="74" mass="7293">GAGCRMRGPIWGGSWGSTVGITLTGCSCCRAAPTGGDCCISNCCCCLAMFLIGGAGGARLEEGEEANRSTAVTG</sequence>
<organism evidence="2 4">
    <name type="scientific">Pristionchus fissidentatus</name>
    <dbReference type="NCBI Taxonomy" id="1538716"/>
    <lineage>
        <taxon>Eukaryota</taxon>
        <taxon>Metazoa</taxon>
        <taxon>Ecdysozoa</taxon>
        <taxon>Nematoda</taxon>
        <taxon>Chromadorea</taxon>
        <taxon>Rhabditida</taxon>
        <taxon>Rhabditina</taxon>
        <taxon>Diplogasteromorpha</taxon>
        <taxon>Diplogasteroidea</taxon>
        <taxon>Neodiplogasteridae</taxon>
        <taxon>Pristionchus</taxon>
    </lineage>
</organism>
<name>A0AAV5UVW0_9BILA</name>
<keyword evidence="4" id="KW-1185">Reference proteome</keyword>
<proteinExistence type="predicted"/>
<comment type="caution">
    <text evidence="2">The sequence shown here is derived from an EMBL/GenBank/DDBJ whole genome shotgun (WGS) entry which is preliminary data.</text>
</comment>
<feature type="chain" id="PRO_5044714729" evidence="1">
    <location>
        <begin position="32"/>
        <end position="74"/>
    </location>
</feature>
<evidence type="ECO:0000313" key="4">
    <source>
        <dbReference type="Proteomes" id="UP001432322"/>
    </source>
</evidence>
<gene>
    <name evidence="2" type="ORF">PFISCL1PPCAC_2704</name>
    <name evidence="3" type="ORF">PFISCL1PPCAC_2706</name>
</gene>
<accession>A0AAV5UVW0</accession>
<reference evidence="2" key="1">
    <citation type="submission" date="2023-10" db="EMBL/GenBank/DDBJ databases">
        <title>Genome assembly of Pristionchus species.</title>
        <authorList>
            <person name="Yoshida K."/>
            <person name="Sommer R.J."/>
        </authorList>
    </citation>
    <scope>NUCLEOTIDE SEQUENCE</scope>
    <source>
        <strain evidence="2">RS5133</strain>
    </source>
</reference>
<dbReference type="Proteomes" id="UP001432322">
    <property type="component" value="Unassembled WGS sequence"/>
</dbReference>
<evidence type="ECO:0000313" key="3">
    <source>
        <dbReference type="EMBL" id="GMT11409.1"/>
    </source>
</evidence>
<evidence type="ECO:0000313" key="2">
    <source>
        <dbReference type="EMBL" id="GMT11407.1"/>
    </source>
</evidence>
<protein>
    <submittedName>
        <fullName evidence="2">Uncharacterized protein</fullName>
    </submittedName>
</protein>
<feature type="signal peptide" evidence="1">
    <location>
        <begin position="1"/>
        <end position="31"/>
    </location>
</feature>
<dbReference type="EMBL" id="BTSY01000001">
    <property type="protein sequence ID" value="GMT11409.1"/>
    <property type="molecule type" value="Genomic_DNA"/>
</dbReference>
<feature type="non-terminal residue" evidence="2">
    <location>
        <position position="1"/>
    </location>
</feature>
<evidence type="ECO:0000256" key="1">
    <source>
        <dbReference type="SAM" id="SignalP"/>
    </source>
</evidence>
<dbReference type="EMBL" id="BTSY01000001">
    <property type="protein sequence ID" value="GMT11407.1"/>
    <property type="molecule type" value="Genomic_DNA"/>
</dbReference>
<keyword evidence="1" id="KW-0732">Signal</keyword>
<dbReference type="AlphaFoldDB" id="A0AAV5UVW0"/>